<dbReference type="InterPro" id="IPR002772">
    <property type="entry name" value="Glyco_hydro_3_C"/>
</dbReference>
<name>A0A9X0U5L1_9BACT</name>
<dbReference type="AlphaFoldDB" id="A0A9X0U5L1"/>
<evidence type="ECO:0000256" key="1">
    <source>
        <dbReference type="ARBA" id="ARBA00005336"/>
    </source>
</evidence>
<dbReference type="Pfam" id="PF01915">
    <property type="entry name" value="Glyco_hydro_3_C"/>
    <property type="match status" value="1"/>
</dbReference>
<dbReference type="EC" id="3.2.1.21" evidence="7"/>
<evidence type="ECO:0000256" key="4">
    <source>
        <dbReference type="RuleBase" id="RU361161"/>
    </source>
</evidence>
<dbReference type="Pfam" id="PF00933">
    <property type="entry name" value="Glyco_hydro_3"/>
    <property type="match status" value="1"/>
</dbReference>
<dbReference type="PROSITE" id="PS51820">
    <property type="entry name" value="PA14"/>
    <property type="match status" value="1"/>
</dbReference>
<dbReference type="PANTHER" id="PTHR42715">
    <property type="entry name" value="BETA-GLUCOSIDASE"/>
    <property type="match status" value="1"/>
</dbReference>
<dbReference type="SUPFAM" id="SSF51445">
    <property type="entry name" value="(Trans)glycosidases"/>
    <property type="match status" value="1"/>
</dbReference>
<evidence type="ECO:0000256" key="2">
    <source>
        <dbReference type="ARBA" id="ARBA00022801"/>
    </source>
</evidence>
<keyword evidence="5" id="KW-0732">Signal</keyword>
<feature type="domain" description="PA14" evidence="6">
    <location>
        <begin position="429"/>
        <end position="583"/>
    </location>
</feature>
<evidence type="ECO:0000313" key="8">
    <source>
        <dbReference type="Proteomes" id="UP000535182"/>
    </source>
</evidence>
<evidence type="ECO:0000256" key="3">
    <source>
        <dbReference type="ARBA" id="ARBA00023277"/>
    </source>
</evidence>
<evidence type="ECO:0000256" key="5">
    <source>
        <dbReference type="SAM" id="SignalP"/>
    </source>
</evidence>
<keyword evidence="3" id="KW-0119">Carbohydrate metabolism</keyword>
<keyword evidence="4 7" id="KW-0326">Glycosidase</keyword>
<comment type="caution">
    <text evidence="7">The sequence shown here is derived from an EMBL/GenBank/DDBJ whole genome shotgun (WGS) entry which is preliminary data.</text>
</comment>
<sequence>MNLQLRAVRGVAHFVSLLCLVGFASAQALRTDDPAIESRVDGLLSRMTLEEKIDLISGDTPFRTHAISRLGIPYFQMADGPVGAHIPAPTIAYAGGIGLAASWDPDLAERLGRELGRDARSRGAVFLLGPGVNIYRTPMNGRNFEYFGEDSFLAARTAVGYIRGVQSQGVAATVKHYLGNNSEYLRYETDSVIDERSLREIYMPAFEAAVKQAHVGAVMDGYNITNGEHMTQNRGLDLNVLKQQWHFPGVLMSDWTSVHDTAAAANAGLDLEMPFGEYFSSEKLEPLLANGTIAQATLDDKVRRILRLAATFGWLDHPALDLSIPRYNLHGREVSLQAALEGTVLLQNTSALLPLNKERVKTIAVIGPTAVQTLTTGGGSGEVVSFANTNLITGISNALGDTKKTLYSRGMYTVDQLALLTHFTTAIVGGQPGLTVEHYSQINLQGPVQSTTVEPVVFIPGSTHRRPEPQEINAFYSHKGSDFKVPQASDRWTGYFTPEQAGPHAVFVHTDGRFRLYFDDRLVFDNTTLPKYILNQTTMDLTRAPHKVVLEVNSQRRASSIGVSMGIADLATIVDPDSIKIAQMADAVVLAVGFNNTEESEGGDRTFELPFGQQQLIQQVAAVNKNTVVAITSGGSVDVVPWKDNVRAILATWYSGEEAGNAFAKLLFGYVSPSGHLPISWERIITDNPSFANYYPDPGTNKIVYREGIFVGYRGYEHSHTTPLYPFGFGLSYTSFNMSNLTTQSSATGHVTASFDVKNTGNVTGATVAQLYVSQNNPSVPRPAKELKGYLRVELAPGEQKHLSIELDPRSFAYFDPSTSEWQADAGSYTLLLGSSAETVLAKTVVQLDHTVRIPVSE</sequence>
<dbReference type="Gene3D" id="2.60.40.10">
    <property type="entry name" value="Immunoglobulins"/>
    <property type="match status" value="1"/>
</dbReference>
<dbReference type="GO" id="GO:0005975">
    <property type="term" value="P:carbohydrate metabolic process"/>
    <property type="evidence" value="ECO:0007669"/>
    <property type="project" value="InterPro"/>
</dbReference>
<feature type="chain" id="PRO_5040851474" evidence="5">
    <location>
        <begin position="29"/>
        <end position="858"/>
    </location>
</feature>
<gene>
    <name evidence="7" type="ORF">HDF14_002498</name>
</gene>
<keyword evidence="8" id="KW-1185">Reference proteome</keyword>
<evidence type="ECO:0000259" key="6">
    <source>
        <dbReference type="PROSITE" id="PS51820"/>
    </source>
</evidence>
<dbReference type="GO" id="GO:0008422">
    <property type="term" value="F:beta-glucosidase activity"/>
    <property type="evidence" value="ECO:0007669"/>
    <property type="project" value="UniProtKB-EC"/>
</dbReference>
<dbReference type="InterPro" id="IPR011658">
    <property type="entry name" value="PA14_dom"/>
</dbReference>
<dbReference type="EMBL" id="JACHEB010000005">
    <property type="protein sequence ID" value="MBB5328882.1"/>
    <property type="molecule type" value="Genomic_DNA"/>
</dbReference>
<accession>A0A9X0U5L1</accession>
<dbReference type="InterPro" id="IPR017853">
    <property type="entry name" value="GH"/>
</dbReference>
<dbReference type="InterPro" id="IPR036962">
    <property type="entry name" value="Glyco_hydro_3_N_sf"/>
</dbReference>
<dbReference type="PRINTS" id="PR00133">
    <property type="entry name" value="GLHYDRLASE3"/>
</dbReference>
<dbReference type="InterPro" id="IPR001764">
    <property type="entry name" value="Glyco_hydro_3_N"/>
</dbReference>
<dbReference type="RefSeq" id="WP_183976846.1">
    <property type="nucleotide sequence ID" value="NZ_JACHEB010000005.1"/>
</dbReference>
<keyword evidence="2 4" id="KW-0378">Hydrolase</keyword>
<dbReference type="SMART" id="SM01217">
    <property type="entry name" value="Fn3_like"/>
    <property type="match status" value="1"/>
</dbReference>
<dbReference type="InterPro" id="IPR036881">
    <property type="entry name" value="Glyco_hydro_3_C_sf"/>
</dbReference>
<dbReference type="InterPro" id="IPR037524">
    <property type="entry name" value="PA14/GLEYA"/>
</dbReference>
<dbReference type="InterPro" id="IPR026891">
    <property type="entry name" value="Fn3-like"/>
</dbReference>
<dbReference type="Gene3D" id="3.20.20.300">
    <property type="entry name" value="Glycoside hydrolase, family 3, N-terminal domain"/>
    <property type="match status" value="1"/>
</dbReference>
<dbReference type="FunFam" id="2.60.40.10:FF:000495">
    <property type="entry name" value="Periplasmic beta-glucosidase"/>
    <property type="match status" value="1"/>
</dbReference>
<dbReference type="SUPFAM" id="SSF52279">
    <property type="entry name" value="Beta-D-glucan exohydrolase, C-terminal domain"/>
    <property type="match status" value="1"/>
</dbReference>
<dbReference type="Pfam" id="PF14310">
    <property type="entry name" value="Fn3-like"/>
    <property type="match status" value="1"/>
</dbReference>
<evidence type="ECO:0000313" key="7">
    <source>
        <dbReference type="EMBL" id="MBB5328882.1"/>
    </source>
</evidence>
<proteinExistence type="inferred from homology"/>
<dbReference type="PANTHER" id="PTHR42715:SF10">
    <property type="entry name" value="BETA-GLUCOSIDASE"/>
    <property type="match status" value="1"/>
</dbReference>
<dbReference type="Proteomes" id="UP000535182">
    <property type="component" value="Unassembled WGS sequence"/>
</dbReference>
<organism evidence="7 8">
    <name type="scientific">Tunturiibacter gelidiferens</name>
    <dbReference type="NCBI Taxonomy" id="3069689"/>
    <lineage>
        <taxon>Bacteria</taxon>
        <taxon>Pseudomonadati</taxon>
        <taxon>Acidobacteriota</taxon>
        <taxon>Terriglobia</taxon>
        <taxon>Terriglobales</taxon>
        <taxon>Acidobacteriaceae</taxon>
        <taxon>Tunturiibacter</taxon>
    </lineage>
</organism>
<dbReference type="SMART" id="SM00758">
    <property type="entry name" value="PA14"/>
    <property type="match status" value="1"/>
</dbReference>
<dbReference type="Gene3D" id="2.60.120.260">
    <property type="entry name" value="Galactose-binding domain-like"/>
    <property type="match status" value="1"/>
</dbReference>
<feature type="signal peptide" evidence="5">
    <location>
        <begin position="1"/>
        <end position="28"/>
    </location>
</feature>
<reference evidence="7 8" key="1">
    <citation type="submission" date="2020-08" db="EMBL/GenBank/DDBJ databases">
        <title>Genomic Encyclopedia of Type Strains, Phase IV (KMG-V): Genome sequencing to study the core and pangenomes of soil and plant-associated prokaryotes.</title>
        <authorList>
            <person name="Whitman W."/>
        </authorList>
    </citation>
    <scope>NUCLEOTIDE SEQUENCE [LARGE SCALE GENOMIC DNA]</scope>
    <source>
        <strain evidence="7 8">X5P2</strain>
    </source>
</reference>
<comment type="similarity">
    <text evidence="1 4">Belongs to the glycosyl hydrolase 3 family.</text>
</comment>
<dbReference type="InterPro" id="IPR050288">
    <property type="entry name" value="Cellulose_deg_GH3"/>
</dbReference>
<dbReference type="PROSITE" id="PS00775">
    <property type="entry name" value="GLYCOSYL_HYDROL_F3"/>
    <property type="match status" value="1"/>
</dbReference>
<dbReference type="Gene3D" id="3.40.50.1700">
    <property type="entry name" value="Glycoside hydrolase family 3 C-terminal domain"/>
    <property type="match status" value="1"/>
</dbReference>
<protein>
    <submittedName>
        <fullName evidence="7">Beta-glucosidase</fullName>
        <ecNumber evidence="7">3.2.1.21</ecNumber>
    </submittedName>
</protein>
<dbReference type="InterPro" id="IPR013783">
    <property type="entry name" value="Ig-like_fold"/>
</dbReference>
<dbReference type="Pfam" id="PF07691">
    <property type="entry name" value="PA14"/>
    <property type="match status" value="1"/>
</dbReference>
<dbReference type="InterPro" id="IPR019800">
    <property type="entry name" value="Glyco_hydro_3_AS"/>
</dbReference>